<name>A0ABD1TVD1_9LAMI</name>
<keyword evidence="5" id="KW-1185">Reference proteome</keyword>
<dbReference type="InterPro" id="IPR001680">
    <property type="entry name" value="WD40_rpt"/>
</dbReference>
<dbReference type="Proteomes" id="UP001604336">
    <property type="component" value="Unassembled WGS sequence"/>
</dbReference>
<dbReference type="PRINTS" id="PR00320">
    <property type="entry name" value="GPROTEINBRPT"/>
</dbReference>
<dbReference type="AlphaFoldDB" id="A0ABD1TVD1"/>
<accession>A0ABD1TVD1</accession>
<feature type="repeat" description="WD" evidence="3">
    <location>
        <begin position="411"/>
        <end position="446"/>
    </location>
</feature>
<organism evidence="4 5">
    <name type="scientific">Abeliophyllum distichum</name>
    <dbReference type="NCBI Taxonomy" id="126358"/>
    <lineage>
        <taxon>Eukaryota</taxon>
        <taxon>Viridiplantae</taxon>
        <taxon>Streptophyta</taxon>
        <taxon>Embryophyta</taxon>
        <taxon>Tracheophyta</taxon>
        <taxon>Spermatophyta</taxon>
        <taxon>Magnoliopsida</taxon>
        <taxon>eudicotyledons</taxon>
        <taxon>Gunneridae</taxon>
        <taxon>Pentapetalae</taxon>
        <taxon>asterids</taxon>
        <taxon>lamiids</taxon>
        <taxon>Lamiales</taxon>
        <taxon>Oleaceae</taxon>
        <taxon>Forsythieae</taxon>
        <taxon>Abeliophyllum</taxon>
    </lineage>
</organism>
<dbReference type="SMART" id="SM00320">
    <property type="entry name" value="WD40"/>
    <property type="match status" value="6"/>
</dbReference>
<dbReference type="InterPro" id="IPR040324">
    <property type="entry name" value="WDR44/Dgr2"/>
</dbReference>
<keyword evidence="2" id="KW-0677">Repeat</keyword>
<dbReference type="InterPro" id="IPR015943">
    <property type="entry name" value="WD40/YVTN_repeat-like_dom_sf"/>
</dbReference>
<gene>
    <name evidence="4" type="ORF">Adt_12922</name>
</gene>
<evidence type="ECO:0000313" key="4">
    <source>
        <dbReference type="EMBL" id="KAL2516675.1"/>
    </source>
</evidence>
<dbReference type="Pfam" id="PF00400">
    <property type="entry name" value="WD40"/>
    <property type="match status" value="4"/>
</dbReference>
<proteinExistence type="predicted"/>
<dbReference type="PANTHER" id="PTHR14221:SF0">
    <property type="entry name" value="WD REPEAT-CONTAINING PROTEIN 44"/>
    <property type="match status" value="1"/>
</dbReference>
<dbReference type="PROSITE" id="PS50294">
    <property type="entry name" value="WD_REPEATS_REGION"/>
    <property type="match status" value="3"/>
</dbReference>
<comment type="caution">
    <text evidence="4">The sequence shown here is derived from an EMBL/GenBank/DDBJ whole genome shotgun (WGS) entry which is preliminary data.</text>
</comment>
<evidence type="ECO:0000256" key="2">
    <source>
        <dbReference type="ARBA" id="ARBA00022737"/>
    </source>
</evidence>
<dbReference type="PROSITE" id="PS50082">
    <property type="entry name" value="WD_REPEATS_2"/>
    <property type="match status" value="4"/>
</dbReference>
<dbReference type="PANTHER" id="PTHR14221">
    <property type="entry name" value="WD REPEAT DOMAIN 44"/>
    <property type="match status" value="1"/>
</dbReference>
<feature type="repeat" description="WD" evidence="3">
    <location>
        <begin position="371"/>
        <end position="411"/>
    </location>
</feature>
<reference evidence="5" key="1">
    <citation type="submission" date="2024-07" db="EMBL/GenBank/DDBJ databases">
        <title>Two chromosome-level genome assemblies of Korean endemic species Abeliophyllum distichum and Forsythia ovata (Oleaceae).</title>
        <authorList>
            <person name="Jang H."/>
        </authorList>
    </citation>
    <scope>NUCLEOTIDE SEQUENCE [LARGE SCALE GENOMIC DNA]</scope>
</reference>
<evidence type="ECO:0000313" key="5">
    <source>
        <dbReference type="Proteomes" id="UP001604336"/>
    </source>
</evidence>
<dbReference type="InterPro" id="IPR020472">
    <property type="entry name" value="WD40_PAC1"/>
</dbReference>
<dbReference type="EMBL" id="JBFOLK010000004">
    <property type="protein sequence ID" value="KAL2516675.1"/>
    <property type="molecule type" value="Genomic_DNA"/>
</dbReference>
<evidence type="ECO:0000256" key="3">
    <source>
        <dbReference type="PROSITE-ProRule" id="PRU00221"/>
    </source>
</evidence>
<dbReference type="SUPFAM" id="SSF50978">
    <property type="entry name" value="WD40 repeat-like"/>
    <property type="match status" value="1"/>
</dbReference>
<feature type="repeat" description="WD" evidence="3">
    <location>
        <begin position="557"/>
        <end position="587"/>
    </location>
</feature>
<protein>
    <submittedName>
        <fullName evidence="4">Transducin/WD40 repeat-like superfamily protein</fullName>
    </submittedName>
</protein>
<keyword evidence="1 3" id="KW-0853">WD repeat</keyword>
<sequence>MFLDDPGLYGLRSKTMSSYSEKEDQFFDSRDDVSSVSDLGFDFSGGCSTPVLDNCALGYEFWTKNPESVDERRAKFFKWIGLSSDWSTTDRDDKENLHDEEIKMGIDRLTDNGETVLANSDSETQFFSSRSLKSFCSVDSTELVEDGVVDEDVWKIKNLDDGTEFVVDELSDHGTPTRLREVGSNKMLSLEDFQKTLGSSALVQRLLRKESKGFNMLDSKEENKTKGVHLKPNEINSKTGASSRRVRVHAYRKHSKELSSLYTGQEFSAHEGSILTMKFSPDGNYLASAGEDGVVRVWKVLEDDILKKFDIQDSDPSCLYFSLNHFSKLAPIDVDKQKTSQMKSLRKSSDSACVILPPKVFRLLEKPLHEFYGHTDEVLALSWSKNGHLLSSSVDKSARLWKMGHDQCLRVYSHNNYVTCVEFNPMDDNYFISGSIDGKIRIWEVQGCRVIDWIDIREIVTAVCYCPDGKGGVIGSMEGNCRFYDVVDNRLQLGAQICLKGKKKLTGKRITGFQFCPSDVSKVLVTSADSQVRMLCGTDIVHKFKGNRSSGSQVPASFTSDGEHIVSTTEDSNVRVWGYTTQDQKSSRSKNLWSCESFLSSNASIAIPWCGLKNKLGALPGSILGNGHFDEKLLQKLPASFPDCFTTSLGFFLDAIYKGTATWPEEKLPKSSPVAVSRSMCRSEFKFLKSAWQSAINSPHLWGLVIVTAGWDGCIRTFLNYGLPIRF</sequence>
<evidence type="ECO:0000256" key="1">
    <source>
        <dbReference type="ARBA" id="ARBA00022574"/>
    </source>
</evidence>
<dbReference type="InterPro" id="IPR036322">
    <property type="entry name" value="WD40_repeat_dom_sf"/>
</dbReference>
<feature type="repeat" description="WD" evidence="3">
    <location>
        <begin position="267"/>
        <end position="308"/>
    </location>
</feature>
<dbReference type="Gene3D" id="2.130.10.10">
    <property type="entry name" value="YVTN repeat-like/Quinoprotein amine dehydrogenase"/>
    <property type="match status" value="2"/>
</dbReference>